<keyword evidence="3 7" id="KW-0812">Transmembrane</keyword>
<evidence type="ECO:0000313" key="8">
    <source>
        <dbReference type="EMBL" id="CAB4680917.1"/>
    </source>
</evidence>
<feature type="transmembrane region" description="Helical" evidence="7">
    <location>
        <begin position="39"/>
        <end position="65"/>
    </location>
</feature>
<evidence type="ECO:0000256" key="7">
    <source>
        <dbReference type="SAM" id="Phobius"/>
    </source>
</evidence>
<evidence type="ECO:0000256" key="5">
    <source>
        <dbReference type="ARBA" id="ARBA00022989"/>
    </source>
</evidence>
<dbReference type="InterPro" id="IPR007227">
    <property type="entry name" value="Cell_shape_determining_MreD"/>
</dbReference>
<keyword evidence="6 7" id="KW-0472">Membrane</keyword>
<keyword evidence="2" id="KW-1003">Cell membrane</keyword>
<keyword evidence="5 7" id="KW-1133">Transmembrane helix</keyword>
<organism evidence="9">
    <name type="scientific">freshwater metagenome</name>
    <dbReference type="NCBI Taxonomy" id="449393"/>
    <lineage>
        <taxon>unclassified sequences</taxon>
        <taxon>metagenomes</taxon>
        <taxon>ecological metagenomes</taxon>
    </lineage>
</organism>
<dbReference type="AlphaFoldDB" id="A0A6J6NRQ7"/>
<feature type="transmembrane region" description="Helical" evidence="7">
    <location>
        <begin position="140"/>
        <end position="162"/>
    </location>
</feature>
<evidence type="ECO:0000313" key="9">
    <source>
        <dbReference type="EMBL" id="CAB4689057.1"/>
    </source>
</evidence>
<reference evidence="9" key="1">
    <citation type="submission" date="2020-05" db="EMBL/GenBank/DDBJ databases">
        <authorList>
            <person name="Chiriac C."/>
            <person name="Salcher M."/>
            <person name="Ghai R."/>
            <person name="Kavagutti S V."/>
        </authorList>
    </citation>
    <scope>NUCLEOTIDE SEQUENCE</scope>
</reference>
<dbReference type="EMBL" id="CAEZXN010000006">
    <property type="protein sequence ID" value="CAB4689057.1"/>
    <property type="molecule type" value="Genomic_DNA"/>
</dbReference>
<dbReference type="EMBL" id="CAEZXB010000023">
    <property type="protein sequence ID" value="CAB4680917.1"/>
    <property type="molecule type" value="Genomic_DNA"/>
</dbReference>
<evidence type="ECO:0000256" key="3">
    <source>
        <dbReference type="ARBA" id="ARBA00022692"/>
    </source>
</evidence>
<protein>
    <submittedName>
        <fullName evidence="9">Unannotated protein</fullName>
    </submittedName>
</protein>
<evidence type="ECO:0000256" key="2">
    <source>
        <dbReference type="ARBA" id="ARBA00022475"/>
    </source>
</evidence>
<gene>
    <name evidence="8" type="ORF">UFOPK2342_01142</name>
    <name evidence="9" type="ORF">UFOPK2423_00440</name>
    <name evidence="10" type="ORF">UFOPK3266_01012</name>
</gene>
<proteinExistence type="predicted"/>
<keyword evidence="4" id="KW-0133">Cell shape</keyword>
<dbReference type="Pfam" id="PF04093">
    <property type="entry name" value="MreD"/>
    <property type="match status" value="1"/>
</dbReference>
<name>A0A6J6NRQ7_9ZZZZ</name>
<feature type="transmembrane region" description="Helical" evidence="7">
    <location>
        <begin position="77"/>
        <end position="94"/>
    </location>
</feature>
<dbReference type="GO" id="GO:0008360">
    <property type="term" value="P:regulation of cell shape"/>
    <property type="evidence" value="ECO:0007669"/>
    <property type="project" value="UniProtKB-KW"/>
</dbReference>
<feature type="transmembrane region" description="Helical" evidence="7">
    <location>
        <begin position="106"/>
        <end position="128"/>
    </location>
</feature>
<sequence length="173" mass="18894">MNNARYTKDAALIGIAFAVIVFQSSVVSRVAWPLNGPNFIFLLFIPWVLSETPFRAALIGFLMGAVIDLAPPGNGPAGQWALVMTLIGFGLATYAERSRDLVQSPLVEVGIFALGALALLLAWGILGLMVGDDRASAKYFFQFIPTSLLWNVVLAPFVLPVVRKTTFVRRVRR</sequence>
<comment type="subcellular location">
    <subcellularLocation>
        <location evidence="1">Cell membrane</location>
        <topology evidence="1">Multi-pass membrane protein</topology>
    </subcellularLocation>
</comment>
<feature type="transmembrane region" description="Helical" evidence="7">
    <location>
        <begin position="12"/>
        <end position="32"/>
    </location>
</feature>
<evidence type="ECO:0000313" key="10">
    <source>
        <dbReference type="EMBL" id="CAB4843939.1"/>
    </source>
</evidence>
<accession>A0A6J6NRQ7</accession>
<evidence type="ECO:0000256" key="4">
    <source>
        <dbReference type="ARBA" id="ARBA00022960"/>
    </source>
</evidence>
<dbReference type="GO" id="GO:0005886">
    <property type="term" value="C:plasma membrane"/>
    <property type="evidence" value="ECO:0007669"/>
    <property type="project" value="UniProtKB-SubCell"/>
</dbReference>
<dbReference type="EMBL" id="CAFBAA010000024">
    <property type="protein sequence ID" value="CAB4843939.1"/>
    <property type="molecule type" value="Genomic_DNA"/>
</dbReference>
<evidence type="ECO:0000256" key="6">
    <source>
        <dbReference type="ARBA" id="ARBA00023136"/>
    </source>
</evidence>
<evidence type="ECO:0000256" key="1">
    <source>
        <dbReference type="ARBA" id="ARBA00004651"/>
    </source>
</evidence>